<feature type="region of interest" description="Disordered" evidence="1">
    <location>
        <begin position="1"/>
        <end position="48"/>
    </location>
</feature>
<dbReference type="CDD" id="cd08406">
    <property type="entry name" value="C2B_Synaptotagmin-12"/>
    <property type="match status" value="1"/>
</dbReference>
<dbReference type="Pfam" id="PF00168">
    <property type="entry name" value="C2"/>
    <property type="match status" value="2"/>
</dbReference>
<protein>
    <recommendedName>
        <fullName evidence="2">C2 domain-containing protein</fullName>
    </recommendedName>
</protein>
<dbReference type="FunFam" id="2.60.40.150:FF:000294">
    <property type="entry name" value="Synaptotagmin 1-like Protein"/>
    <property type="match status" value="1"/>
</dbReference>
<dbReference type="GO" id="GO:0048791">
    <property type="term" value="P:calcium ion-regulated exocytosis of neurotransmitter"/>
    <property type="evidence" value="ECO:0007669"/>
    <property type="project" value="TreeGrafter"/>
</dbReference>
<dbReference type="GO" id="GO:0030276">
    <property type="term" value="F:clathrin binding"/>
    <property type="evidence" value="ECO:0007669"/>
    <property type="project" value="TreeGrafter"/>
</dbReference>
<dbReference type="PROSITE" id="PS50004">
    <property type="entry name" value="C2"/>
    <property type="match status" value="2"/>
</dbReference>
<dbReference type="GO" id="GO:0000149">
    <property type="term" value="F:SNARE binding"/>
    <property type="evidence" value="ECO:0007669"/>
    <property type="project" value="TreeGrafter"/>
</dbReference>
<name>A0AAW2HGX6_9NEOP</name>
<dbReference type="GO" id="GO:0070382">
    <property type="term" value="C:exocytic vesicle"/>
    <property type="evidence" value="ECO:0007669"/>
    <property type="project" value="TreeGrafter"/>
</dbReference>
<dbReference type="GO" id="GO:0098793">
    <property type="term" value="C:presynapse"/>
    <property type="evidence" value="ECO:0007669"/>
    <property type="project" value="GOC"/>
</dbReference>
<dbReference type="FunFam" id="2.60.40.150:FF:000080">
    <property type="entry name" value="Putative synaptotagmin-12"/>
    <property type="match status" value="1"/>
</dbReference>
<dbReference type="GO" id="GO:0005544">
    <property type="term" value="F:calcium-dependent phospholipid binding"/>
    <property type="evidence" value="ECO:0007669"/>
    <property type="project" value="TreeGrafter"/>
</dbReference>
<comment type="caution">
    <text evidence="3">The sequence shown here is derived from an EMBL/GenBank/DDBJ whole genome shotgun (WGS) entry which is preliminary data.</text>
</comment>
<evidence type="ECO:0000313" key="3">
    <source>
        <dbReference type="EMBL" id="KAL0268766.1"/>
    </source>
</evidence>
<dbReference type="InterPro" id="IPR035892">
    <property type="entry name" value="C2_domain_sf"/>
</dbReference>
<feature type="domain" description="C2" evidence="2">
    <location>
        <begin position="222"/>
        <end position="355"/>
    </location>
</feature>
<proteinExistence type="predicted"/>
<feature type="compositionally biased region" description="Pro residues" evidence="1">
    <location>
        <begin position="1"/>
        <end position="18"/>
    </location>
</feature>
<dbReference type="GO" id="GO:0005509">
    <property type="term" value="F:calcium ion binding"/>
    <property type="evidence" value="ECO:0007669"/>
    <property type="project" value="TreeGrafter"/>
</dbReference>
<dbReference type="GO" id="GO:0048488">
    <property type="term" value="P:synaptic vesicle endocytosis"/>
    <property type="evidence" value="ECO:0007669"/>
    <property type="project" value="TreeGrafter"/>
</dbReference>
<dbReference type="GO" id="GO:0001786">
    <property type="term" value="F:phosphatidylserine binding"/>
    <property type="evidence" value="ECO:0007669"/>
    <property type="project" value="TreeGrafter"/>
</dbReference>
<accession>A0AAW2HGX6</accession>
<dbReference type="GO" id="GO:0005886">
    <property type="term" value="C:plasma membrane"/>
    <property type="evidence" value="ECO:0007669"/>
    <property type="project" value="TreeGrafter"/>
</dbReference>
<dbReference type="InterPro" id="IPR000008">
    <property type="entry name" value="C2_dom"/>
</dbReference>
<dbReference type="PANTHER" id="PTHR10024">
    <property type="entry name" value="SYNAPTOTAGMIN"/>
    <property type="match status" value="1"/>
</dbReference>
<organism evidence="3">
    <name type="scientific">Menopon gallinae</name>
    <name type="common">poultry shaft louse</name>
    <dbReference type="NCBI Taxonomy" id="328185"/>
    <lineage>
        <taxon>Eukaryota</taxon>
        <taxon>Metazoa</taxon>
        <taxon>Ecdysozoa</taxon>
        <taxon>Arthropoda</taxon>
        <taxon>Hexapoda</taxon>
        <taxon>Insecta</taxon>
        <taxon>Pterygota</taxon>
        <taxon>Neoptera</taxon>
        <taxon>Paraneoptera</taxon>
        <taxon>Psocodea</taxon>
        <taxon>Troctomorpha</taxon>
        <taxon>Phthiraptera</taxon>
        <taxon>Amblycera</taxon>
        <taxon>Menoponidae</taxon>
        <taxon>Menopon</taxon>
    </lineage>
</organism>
<dbReference type="SMART" id="SM00239">
    <property type="entry name" value="C2"/>
    <property type="match status" value="2"/>
</dbReference>
<evidence type="ECO:0000259" key="2">
    <source>
        <dbReference type="PROSITE" id="PS50004"/>
    </source>
</evidence>
<gene>
    <name evidence="3" type="ORF">PYX00_010582</name>
</gene>
<evidence type="ECO:0000256" key="1">
    <source>
        <dbReference type="SAM" id="MobiDB-lite"/>
    </source>
</evidence>
<sequence>MYIPPQPLRPAPAPPPPAEKPEEDAKKRPLPPPIPPRSKLRSADHPPLVSQASLEREEALTQVQGLKRAVSCESVCSDTSVALGDLEEPHVTGYLCVGLDYDSDCADLSVSVLEAKDLIGPDPDNQILMDTYVRVYLLPDKTTNIQTRVYKKSNSPSYKEKFLFGLEPHEFSRRSLTFYVYASDKNSNTLIGEADLRLCDISSKQGVTTWVTLTDTGQNRTEWGELMLSLSYLPTAERLTVVVVKARNLVFPNQRDSGDPFVKVYLLKHGKKIHKKKTSTKKGERSPIFNEAMIFNVPASYLQTIQLRLTVAENTGEPRAYALGHVILGSQASGKALSHWTQMLSSLRKPVAMWHSLRK</sequence>
<dbReference type="EMBL" id="JARGDH010000005">
    <property type="protein sequence ID" value="KAL0268766.1"/>
    <property type="molecule type" value="Genomic_DNA"/>
</dbReference>
<dbReference type="InterPro" id="IPR030537">
    <property type="entry name" value="Syt12_C2B"/>
</dbReference>
<dbReference type="PANTHER" id="PTHR10024:SF252">
    <property type="entry name" value="SYNAPTOTAGMIN-12"/>
    <property type="match status" value="1"/>
</dbReference>
<dbReference type="SUPFAM" id="SSF49562">
    <property type="entry name" value="C2 domain (Calcium/lipid-binding domain, CaLB)"/>
    <property type="match status" value="2"/>
</dbReference>
<reference evidence="3" key="1">
    <citation type="journal article" date="2024" name="Gigascience">
        <title>Chromosome-level genome of the poultry shaft louse Menopon gallinae provides insight into the host-switching and adaptive evolution of parasitic lice.</title>
        <authorList>
            <person name="Xu Y."/>
            <person name="Ma L."/>
            <person name="Liu S."/>
            <person name="Liang Y."/>
            <person name="Liu Q."/>
            <person name="He Z."/>
            <person name="Tian L."/>
            <person name="Duan Y."/>
            <person name="Cai W."/>
            <person name="Li H."/>
            <person name="Song F."/>
        </authorList>
    </citation>
    <scope>NUCLEOTIDE SEQUENCE</scope>
    <source>
        <strain evidence="3">Cailab_2023a</strain>
    </source>
</reference>
<feature type="domain" description="C2" evidence="2">
    <location>
        <begin position="91"/>
        <end position="211"/>
    </location>
</feature>
<dbReference type="Gene3D" id="2.60.40.150">
    <property type="entry name" value="C2 domain"/>
    <property type="match status" value="2"/>
</dbReference>
<dbReference type="AlphaFoldDB" id="A0AAW2HGX6"/>